<dbReference type="Gene3D" id="3.40.250.10">
    <property type="entry name" value="Rhodanese-like domain"/>
    <property type="match status" value="1"/>
</dbReference>
<dbReference type="InterPro" id="IPR036873">
    <property type="entry name" value="Rhodanese-like_dom_sf"/>
</dbReference>
<dbReference type="PANTHER" id="PTHR43031:SF16">
    <property type="entry name" value="OXIDOREDUCTASE"/>
    <property type="match status" value="1"/>
</dbReference>
<evidence type="ECO:0000259" key="2">
    <source>
        <dbReference type="PROSITE" id="PS50206"/>
    </source>
</evidence>
<dbReference type="PATRIC" id="fig|1227456.3.peg.3501"/>
<dbReference type="PROSITE" id="PS50206">
    <property type="entry name" value="RHODANESE_3"/>
    <property type="match status" value="1"/>
</dbReference>
<comment type="caution">
    <text evidence="3">The sequence shown here is derived from an EMBL/GenBank/DDBJ whole genome shotgun (WGS) entry which is preliminary data.</text>
</comment>
<dbReference type="Pfam" id="PF00581">
    <property type="entry name" value="Rhodanese"/>
    <property type="match status" value="1"/>
</dbReference>
<evidence type="ECO:0000313" key="3">
    <source>
        <dbReference type="EMBL" id="EMA49461.1"/>
    </source>
</evidence>
<dbReference type="InterPro" id="IPR050229">
    <property type="entry name" value="GlpE_sulfurtransferase"/>
</dbReference>
<feature type="compositionally biased region" description="Low complexity" evidence="1">
    <location>
        <begin position="115"/>
        <end position="127"/>
    </location>
</feature>
<dbReference type="OrthoDB" id="135517at2157"/>
<dbReference type="STRING" id="1227456.C450_17222"/>
<dbReference type="PANTHER" id="PTHR43031">
    <property type="entry name" value="FAD-DEPENDENT OXIDOREDUCTASE"/>
    <property type="match status" value="1"/>
</dbReference>
<dbReference type="SUPFAM" id="SSF52821">
    <property type="entry name" value="Rhodanese/Cell cycle control phosphatase"/>
    <property type="match status" value="1"/>
</dbReference>
<evidence type="ECO:0000313" key="4">
    <source>
        <dbReference type="Proteomes" id="UP000011625"/>
    </source>
</evidence>
<reference evidence="3 4" key="1">
    <citation type="journal article" date="2014" name="PLoS Genet.">
        <title>Phylogenetically driven sequencing of extremely halophilic archaea reveals strategies for static and dynamic osmo-response.</title>
        <authorList>
            <person name="Becker E.A."/>
            <person name="Seitzer P.M."/>
            <person name="Tritt A."/>
            <person name="Larsen D."/>
            <person name="Krusor M."/>
            <person name="Yao A.I."/>
            <person name="Wu D."/>
            <person name="Madern D."/>
            <person name="Eisen J.A."/>
            <person name="Darling A.E."/>
            <person name="Facciotti M.T."/>
        </authorList>
    </citation>
    <scope>NUCLEOTIDE SEQUENCE [LARGE SCALE GENOMIC DNA]</scope>
    <source>
        <strain evidence="3 4">DSM 8989</strain>
    </source>
</reference>
<protein>
    <submittedName>
        <fullName evidence="3">Rhodanese</fullName>
    </submittedName>
</protein>
<accession>M0MV32</accession>
<gene>
    <name evidence="3" type="ORF">C450_17222</name>
</gene>
<keyword evidence="4" id="KW-1185">Reference proteome</keyword>
<dbReference type="EMBL" id="AOME01000077">
    <property type="protein sequence ID" value="EMA49461.1"/>
    <property type="molecule type" value="Genomic_DNA"/>
</dbReference>
<dbReference type="SMART" id="SM00450">
    <property type="entry name" value="RHOD"/>
    <property type="match status" value="1"/>
</dbReference>
<evidence type="ECO:0000256" key="1">
    <source>
        <dbReference type="SAM" id="MobiDB-lite"/>
    </source>
</evidence>
<sequence length="127" mass="13152">MDEEIVPDELAGLLDADESVAVVDIRTAAAFSHGHIPGSENVPFEELPQRVEEFGDADRIVTVCPHGKASLKAAWLFQSAESTDDAAIQSLAGGLDAWDGDLEAAVDDGTAASGAPTADETATDAPF</sequence>
<dbReference type="RefSeq" id="WP_005045478.1">
    <property type="nucleotide sequence ID" value="NZ_AOME01000077.1"/>
</dbReference>
<organism evidence="3 4">
    <name type="scientific">Halococcus salifodinae DSM 8989</name>
    <dbReference type="NCBI Taxonomy" id="1227456"/>
    <lineage>
        <taxon>Archaea</taxon>
        <taxon>Methanobacteriati</taxon>
        <taxon>Methanobacteriota</taxon>
        <taxon>Stenosarchaea group</taxon>
        <taxon>Halobacteria</taxon>
        <taxon>Halobacteriales</taxon>
        <taxon>Halococcaceae</taxon>
        <taxon>Halococcus</taxon>
    </lineage>
</organism>
<dbReference type="Proteomes" id="UP000011625">
    <property type="component" value="Unassembled WGS sequence"/>
</dbReference>
<name>M0MV32_9EURY</name>
<dbReference type="CDD" id="cd00158">
    <property type="entry name" value="RHOD"/>
    <property type="match status" value="1"/>
</dbReference>
<dbReference type="InterPro" id="IPR001763">
    <property type="entry name" value="Rhodanese-like_dom"/>
</dbReference>
<dbReference type="AlphaFoldDB" id="M0MV32"/>
<feature type="domain" description="Rhodanese" evidence="2">
    <location>
        <begin position="16"/>
        <end position="104"/>
    </location>
</feature>
<feature type="region of interest" description="Disordered" evidence="1">
    <location>
        <begin position="106"/>
        <end position="127"/>
    </location>
</feature>
<proteinExistence type="predicted"/>